<reference evidence="7 8" key="1">
    <citation type="journal article" date="2016" name="Genome Announc.">
        <title>Whole-Genome Sequence of Rummeliibacillus stabekisii Strain PP9 Isolated from Antarctic Soil.</title>
        <authorList>
            <person name="da Mota F.F."/>
            <person name="Vollu R.E."/>
            <person name="Jurelevicius D."/>
            <person name="Seldin L."/>
        </authorList>
    </citation>
    <scope>NUCLEOTIDE SEQUENCE [LARGE SCALE GENOMIC DNA]</scope>
    <source>
        <strain evidence="7 8">PP9</strain>
    </source>
</reference>
<keyword evidence="8" id="KW-1185">Reference proteome</keyword>
<evidence type="ECO:0000313" key="8">
    <source>
        <dbReference type="Proteomes" id="UP000076021"/>
    </source>
</evidence>
<accession>A0A143HGL4</accession>
<evidence type="ECO:0000256" key="3">
    <source>
        <dbReference type="ARBA" id="ARBA00022989"/>
    </source>
</evidence>
<evidence type="ECO:0000313" key="7">
    <source>
        <dbReference type="EMBL" id="AMX00402.1"/>
    </source>
</evidence>
<keyword evidence="4 6" id="KW-0472">Membrane</keyword>
<dbReference type="InterPro" id="IPR006480">
    <property type="entry name" value="Phage_holin_4_1"/>
</dbReference>
<keyword evidence="2 6" id="KW-0812">Transmembrane</keyword>
<feature type="transmembrane region" description="Helical" evidence="6">
    <location>
        <begin position="62"/>
        <end position="79"/>
    </location>
</feature>
<dbReference type="GO" id="GO:0016020">
    <property type="term" value="C:membrane"/>
    <property type="evidence" value="ECO:0007669"/>
    <property type="project" value="UniProtKB-SubCell"/>
</dbReference>
<dbReference type="STRING" id="241244.ATY39_13875"/>
<comment type="similarity">
    <text evidence="5">Belongs to the bacteriophage holin family. Cp-1 holin subfamily.</text>
</comment>
<evidence type="ECO:0000256" key="2">
    <source>
        <dbReference type="ARBA" id="ARBA00022692"/>
    </source>
</evidence>
<protein>
    <recommendedName>
        <fullName evidence="9">Holin</fullName>
    </recommendedName>
</protein>
<evidence type="ECO:0000256" key="4">
    <source>
        <dbReference type="ARBA" id="ARBA00023136"/>
    </source>
</evidence>
<reference evidence="8" key="2">
    <citation type="submission" date="2016-03" db="EMBL/GenBank/DDBJ databases">
        <authorList>
            <person name="Ploux O."/>
        </authorList>
    </citation>
    <scope>NUCLEOTIDE SEQUENCE [LARGE SCALE GENOMIC DNA]</scope>
    <source>
        <strain evidence="8">PP9</strain>
    </source>
</reference>
<proteinExistence type="inferred from homology"/>
<gene>
    <name evidence="7" type="ORF">ATY39_13875</name>
</gene>
<evidence type="ECO:0000256" key="1">
    <source>
        <dbReference type="ARBA" id="ARBA00004141"/>
    </source>
</evidence>
<dbReference type="AlphaFoldDB" id="A0A143HGL4"/>
<dbReference type="OrthoDB" id="88184at2"/>
<organism evidence="7 8">
    <name type="scientific">Rummeliibacillus stabekisii</name>
    <dbReference type="NCBI Taxonomy" id="241244"/>
    <lineage>
        <taxon>Bacteria</taxon>
        <taxon>Bacillati</taxon>
        <taxon>Bacillota</taxon>
        <taxon>Bacilli</taxon>
        <taxon>Bacillales</taxon>
        <taxon>Caryophanaceae</taxon>
        <taxon>Rummeliibacillus</taxon>
    </lineage>
</organism>
<dbReference type="EMBL" id="CP014806">
    <property type="protein sequence ID" value="AMX00402.1"/>
    <property type="molecule type" value="Genomic_DNA"/>
</dbReference>
<evidence type="ECO:0000256" key="5">
    <source>
        <dbReference type="ARBA" id="ARBA00023600"/>
    </source>
</evidence>
<feature type="transmembrane region" description="Helical" evidence="6">
    <location>
        <begin position="20"/>
        <end position="41"/>
    </location>
</feature>
<dbReference type="Pfam" id="PF05105">
    <property type="entry name" value="Phage_holin_4_1"/>
    <property type="match status" value="1"/>
</dbReference>
<comment type="subcellular location">
    <subcellularLocation>
        <location evidence="1">Membrane</location>
        <topology evidence="1">Multi-pass membrane protein</topology>
    </subcellularLocation>
</comment>
<dbReference type="NCBIfam" id="TIGR01593">
    <property type="entry name" value="holin_tox_secr"/>
    <property type="match status" value="1"/>
</dbReference>
<name>A0A143HGL4_9BACL</name>
<dbReference type="RefSeq" id="WP_066790737.1">
    <property type="nucleotide sequence ID" value="NZ_CP014806.1"/>
</dbReference>
<evidence type="ECO:0000256" key="6">
    <source>
        <dbReference type="SAM" id="Phobius"/>
    </source>
</evidence>
<evidence type="ECO:0008006" key="9">
    <source>
        <dbReference type="Google" id="ProtNLM"/>
    </source>
</evidence>
<dbReference type="Proteomes" id="UP000076021">
    <property type="component" value="Chromosome"/>
</dbReference>
<keyword evidence="3 6" id="KW-1133">Transmembrane helix</keyword>
<dbReference type="KEGG" id="rst:ATY39_13875"/>
<sequence length="131" mass="14329">MEQILKTVLSIVGGVTSYFLGGWSVLLTTLLLLNVFDYITGMAANWGQLSSKRGYQGIIKKGVMWVWIVVANLLYMVLAQEGFNLSEVIPDGVVILFILNEITSLGENSIKLGINVPEPIQKALAVMKGDK</sequence>